<sequence length="169" mass="18377">MLLDFVATVSAGLGLAGLVMIARWLLRGRLPGWLVPAAAGAGMLAFAIWNEYTWFPRTAAALPPGVTVARTVEESALWRPWTYWHPIVTRFSAVDLRTARTNPEAPGQVLATVLLIARWQPRSAVPVLFDCDSARQAPLLGPDPFAEPIPWEAVPPDDDVLRAACVALD</sequence>
<keyword evidence="1" id="KW-0472">Membrane</keyword>
<accession>S9QU37</accession>
<keyword evidence="1" id="KW-1133">Transmembrane helix</keyword>
<dbReference type="Proteomes" id="UP000015346">
    <property type="component" value="Unassembled WGS sequence"/>
</dbReference>
<keyword evidence="3" id="KW-1185">Reference proteome</keyword>
<name>S9QU37_9RHOB</name>
<dbReference type="HOGENOM" id="CLU_133118_0_0_5"/>
<feature type="transmembrane region" description="Helical" evidence="1">
    <location>
        <begin position="33"/>
        <end position="49"/>
    </location>
</feature>
<evidence type="ECO:0000256" key="1">
    <source>
        <dbReference type="SAM" id="Phobius"/>
    </source>
</evidence>
<dbReference type="RefSeq" id="WP_021098837.1">
    <property type="nucleotide sequence ID" value="NZ_KE557324.1"/>
</dbReference>
<proteinExistence type="predicted"/>
<protein>
    <submittedName>
        <fullName evidence="2">Uncharacterized protein</fullName>
    </submittedName>
</protein>
<gene>
    <name evidence="2" type="ORF">ruthe_02765</name>
</gene>
<dbReference type="OrthoDB" id="8601734at2"/>
<feature type="transmembrane region" description="Helical" evidence="1">
    <location>
        <begin position="6"/>
        <end position="26"/>
    </location>
</feature>
<dbReference type="EMBL" id="AOLV01000033">
    <property type="protein sequence ID" value="EPX83148.1"/>
    <property type="molecule type" value="Genomic_DNA"/>
</dbReference>
<evidence type="ECO:0000313" key="3">
    <source>
        <dbReference type="Proteomes" id="UP000015346"/>
    </source>
</evidence>
<comment type="caution">
    <text evidence="2">The sequence shown here is derived from an EMBL/GenBank/DDBJ whole genome shotgun (WGS) entry which is preliminary data.</text>
</comment>
<dbReference type="AlphaFoldDB" id="S9QU37"/>
<reference evidence="2 3" key="1">
    <citation type="journal article" date="2013" name="Stand. Genomic Sci.">
        <title>Genome sequence of the reddish-pigmented Rubellimicrobium thermophilum type strain (DSM 16684(T)), a member of the Roseobacter clade.</title>
        <authorList>
            <person name="Fiebig A."/>
            <person name="Riedel T."/>
            <person name="Gronow S."/>
            <person name="Petersen J."/>
            <person name="Klenk H.P."/>
            <person name="Goker M."/>
        </authorList>
    </citation>
    <scope>NUCLEOTIDE SEQUENCE [LARGE SCALE GENOMIC DNA]</scope>
    <source>
        <strain evidence="2 3">DSM 16684</strain>
    </source>
</reference>
<dbReference type="STRING" id="1123069.ruthe_02765"/>
<evidence type="ECO:0000313" key="2">
    <source>
        <dbReference type="EMBL" id="EPX83148.1"/>
    </source>
</evidence>
<keyword evidence="1" id="KW-0812">Transmembrane</keyword>
<organism evidence="2 3">
    <name type="scientific">Rubellimicrobium thermophilum DSM 16684</name>
    <dbReference type="NCBI Taxonomy" id="1123069"/>
    <lineage>
        <taxon>Bacteria</taxon>
        <taxon>Pseudomonadati</taxon>
        <taxon>Pseudomonadota</taxon>
        <taxon>Alphaproteobacteria</taxon>
        <taxon>Rhodobacterales</taxon>
        <taxon>Roseobacteraceae</taxon>
        <taxon>Rubellimicrobium</taxon>
    </lineage>
</organism>